<feature type="transmembrane region" description="Helical" evidence="3">
    <location>
        <begin position="59"/>
        <end position="76"/>
    </location>
</feature>
<feature type="transmembrane region" description="Helical" evidence="3">
    <location>
        <begin position="6"/>
        <end position="25"/>
    </location>
</feature>
<evidence type="ECO:0000256" key="2">
    <source>
        <dbReference type="ARBA" id="ARBA00034247"/>
    </source>
</evidence>
<feature type="transmembrane region" description="Helical" evidence="3">
    <location>
        <begin position="114"/>
        <end position="132"/>
    </location>
</feature>
<dbReference type="CDD" id="cd01949">
    <property type="entry name" value="GGDEF"/>
    <property type="match status" value="1"/>
</dbReference>
<feature type="transmembrane region" description="Helical" evidence="3">
    <location>
        <begin position="83"/>
        <end position="102"/>
    </location>
</feature>
<dbReference type="PROSITE" id="PS50887">
    <property type="entry name" value="GGDEF"/>
    <property type="match status" value="1"/>
</dbReference>
<dbReference type="PANTHER" id="PTHR45138">
    <property type="entry name" value="REGULATORY COMPONENTS OF SENSORY TRANSDUCTION SYSTEM"/>
    <property type="match status" value="1"/>
</dbReference>
<keyword evidence="6" id="KW-1185">Reference proteome</keyword>
<sequence>MLGYYPLALLTALFCISYGLSFIWIKIGKAYYASYHCLITAFTHFMIYSTVIFDRNAGFQWFLIAIIPASFLMLPNASRWHHFMFAVAVMLGMTVSEIGLHYEPLFDFPTDYRTVSIFIEGILLVITLNLAMEMSNKAIDKYRAKLTTLSQKDELTQIPNRRFFMSSIKHYAINTKQTHFILTLDLDHFKKINDQYGHATGDDALIHVANTINQIIPKGTLFARLGGEEFALLCQTDFKKHAIAIAEEIKEAIATHHLTSTEGEHFYCTASIGVAQLTQNDSLSMQLSDKALYQAKAQGRNCVVFAEHDIKEVETNEP</sequence>
<reference evidence="6" key="1">
    <citation type="journal article" date="2019" name="Int. J. Syst. Evol. Microbiol.">
        <title>The Global Catalogue of Microorganisms (GCM) 10K type strain sequencing project: providing services to taxonomists for standard genome sequencing and annotation.</title>
        <authorList>
            <consortium name="The Broad Institute Genomics Platform"/>
            <consortium name="The Broad Institute Genome Sequencing Center for Infectious Disease"/>
            <person name="Wu L."/>
            <person name="Ma J."/>
        </authorList>
    </citation>
    <scope>NUCLEOTIDE SEQUENCE [LARGE SCALE GENOMIC DNA]</scope>
    <source>
        <strain evidence="6">CGMCC 1.15339</strain>
    </source>
</reference>
<evidence type="ECO:0000313" key="5">
    <source>
        <dbReference type="EMBL" id="GGB62249.1"/>
    </source>
</evidence>
<evidence type="ECO:0000313" key="6">
    <source>
        <dbReference type="Proteomes" id="UP000617555"/>
    </source>
</evidence>
<dbReference type="InterPro" id="IPR000160">
    <property type="entry name" value="GGDEF_dom"/>
</dbReference>
<dbReference type="Proteomes" id="UP000617555">
    <property type="component" value="Unassembled WGS sequence"/>
</dbReference>
<gene>
    <name evidence="5" type="primary">hmsT</name>
    <name evidence="5" type="ORF">GCM10011607_23780</name>
</gene>
<dbReference type="SMART" id="SM00267">
    <property type="entry name" value="GGDEF"/>
    <property type="match status" value="1"/>
</dbReference>
<dbReference type="EMBL" id="BMII01000018">
    <property type="protein sequence ID" value="GGB62249.1"/>
    <property type="molecule type" value="Genomic_DNA"/>
</dbReference>
<feature type="transmembrane region" description="Helical" evidence="3">
    <location>
        <begin position="32"/>
        <end position="53"/>
    </location>
</feature>
<dbReference type="InterPro" id="IPR050469">
    <property type="entry name" value="Diguanylate_Cyclase"/>
</dbReference>
<keyword evidence="3" id="KW-0812">Transmembrane</keyword>
<evidence type="ECO:0000259" key="4">
    <source>
        <dbReference type="PROSITE" id="PS50887"/>
    </source>
</evidence>
<dbReference type="SUPFAM" id="SSF55073">
    <property type="entry name" value="Nucleotide cyclase"/>
    <property type="match status" value="1"/>
</dbReference>
<proteinExistence type="predicted"/>
<keyword evidence="3" id="KW-1133">Transmembrane helix</keyword>
<dbReference type="PANTHER" id="PTHR45138:SF9">
    <property type="entry name" value="DIGUANYLATE CYCLASE DGCM-RELATED"/>
    <property type="match status" value="1"/>
</dbReference>
<name>A0ABQ1JBC5_9GAMM</name>
<organism evidence="5 6">
    <name type="scientific">Shewanella inventionis</name>
    <dbReference type="NCBI Taxonomy" id="1738770"/>
    <lineage>
        <taxon>Bacteria</taxon>
        <taxon>Pseudomonadati</taxon>
        <taxon>Pseudomonadota</taxon>
        <taxon>Gammaproteobacteria</taxon>
        <taxon>Alteromonadales</taxon>
        <taxon>Shewanellaceae</taxon>
        <taxon>Shewanella</taxon>
    </lineage>
</organism>
<keyword evidence="3" id="KW-0472">Membrane</keyword>
<feature type="domain" description="GGDEF" evidence="4">
    <location>
        <begin position="177"/>
        <end position="308"/>
    </location>
</feature>
<comment type="caution">
    <text evidence="5">The sequence shown here is derived from an EMBL/GenBank/DDBJ whole genome shotgun (WGS) entry which is preliminary data.</text>
</comment>
<evidence type="ECO:0000256" key="3">
    <source>
        <dbReference type="SAM" id="Phobius"/>
    </source>
</evidence>
<dbReference type="Gene3D" id="3.30.70.270">
    <property type="match status" value="1"/>
</dbReference>
<dbReference type="Pfam" id="PF00990">
    <property type="entry name" value="GGDEF"/>
    <property type="match status" value="1"/>
</dbReference>
<protein>
    <recommendedName>
        <fullName evidence="1">diguanylate cyclase</fullName>
        <ecNumber evidence="1">2.7.7.65</ecNumber>
    </recommendedName>
</protein>
<dbReference type="InterPro" id="IPR043128">
    <property type="entry name" value="Rev_trsase/Diguanyl_cyclase"/>
</dbReference>
<accession>A0ABQ1JBC5</accession>
<evidence type="ECO:0000256" key="1">
    <source>
        <dbReference type="ARBA" id="ARBA00012528"/>
    </source>
</evidence>
<dbReference type="NCBIfam" id="TIGR00254">
    <property type="entry name" value="GGDEF"/>
    <property type="match status" value="1"/>
</dbReference>
<comment type="catalytic activity">
    <reaction evidence="2">
        <text>2 GTP = 3',3'-c-di-GMP + 2 diphosphate</text>
        <dbReference type="Rhea" id="RHEA:24898"/>
        <dbReference type="ChEBI" id="CHEBI:33019"/>
        <dbReference type="ChEBI" id="CHEBI:37565"/>
        <dbReference type="ChEBI" id="CHEBI:58805"/>
        <dbReference type="EC" id="2.7.7.65"/>
    </reaction>
</comment>
<dbReference type="EC" id="2.7.7.65" evidence="1"/>
<dbReference type="InterPro" id="IPR029787">
    <property type="entry name" value="Nucleotide_cyclase"/>
</dbReference>